<dbReference type="GO" id="GO:0005886">
    <property type="term" value="C:plasma membrane"/>
    <property type="evidence" value="ECO:0007669"/>
    <property type="project" value="UniProtKB-SubCell"/>
</dbReference>
<evidence type="ECO:0000256" key="7">
    <source>
        <dbReference type="ARBA" id="ARBA00022692"/>
    </source>
</evidence>
<dbReference type="Gene3D" id="1.10.8.640">
    <property type="entry name" value="Cytochrome C biogenesis protein"/>
    <property type="match status" value="1"/>
</dbReference>
<evidence type="ECO:0000256" key="8">
    <source>
        <dbReference type="ARBA" id="ARBA00022723"/>
    </source>
</evidence>
<dbReference type="GO" id="GO:0046872">
    <property type="term" value="F:metal ion binding"/>
    <property type="evidence" value="ECO:0007669"/>
    <property type="project" value="UniProtKB-KW"/>
</dbReference>
<feature type="transmembrane region" description="Helical" evidence="14">
    <location>
        <begin position="273"/>
        <end position="293"/>
    </location>
</feature>
<dbReference type="InterPro" id="IPR003567">
    <property type="entry name" value="Cyt_c_biogenesis"/>
</dbReference>
<evidence type="ECO:0000256" key="5">
    <source>
        <dbReference type="ARBA" id="ARBA00022519"/>
    </source>
</evidence>
<dbReference type="FunFam" id="1.10.8.640:FF:000001">
    <property type="entry name" value="Cytochrome c-type biogenesis protein"/>
    <property type="match status" value="1"/>
</dbReference>
<comment type="function">
    <text evidence="13">Required for the biogenesis of c-type cytochromes. Possible subunit of a heme lyase.</text>
</comment>
<comment type="similarity">
    <text evidence="2">Belongs to the CcmF/CycK/Ccl1/NrfE/CcsA family.</text>
</comment>
<keyword evidence="4" id="KW-1003">Cell membrane</keyword>
<dbReference type="InterPro" id="IPR038297">
    <property type="entry name" value="CcmH/CycL/NrfF/Ccl2_sf"/>
</dbReference>
<evidence type="ECO:0000256" key="1">
    <source>
        <dbReference type="ARBA" id="ARBA00004429"/>
    </source>
</evidence>
<dbReference type="AlphaFoldDB" id="S3BFL3"/>
<keyword evidence="9" id="KW-0201">Cytochrome c-type biogenesis</keyword>
<keyword evidence="10 14" id="KW-1133">Transmembrane helix</keyword>
<feature type="transmembrane region" description="Helical" evidence="14">
    <location>
        <begin position="313"/>
        <end position="334"/>
    </location>
</feature>
<dbReference type="EMBL" id="ATCF01000012">
    <property type="protein sequence ID" value="EPE00119.1"/>
    <property type="molecule type" value="Genomic_DNA"/>
</dbReference>
<feature type="transmembrane region" description="Helical" evidence="14">
    <location>
        <begin position="6"/>
        <end position="26"/>
    </location>
</feature>
<evidence type="ECO:0000256" key="3">
    <source>
        <dbReference type="ARBA" id="ARBA00010342"/>
    </source>
</evidence>
<evidence type="ECO:0000256" key="11">
    <source>
        <dbReference type="ARBA" id="ARBA00023004"/>
    </source>
</evidence>
<keyword evidence="5" id="KW-0997">Cell inner membrane</keyword>
<evidence type="ECO:0000256" key="13">
    <source>
        <dbReference type="ARBA" id="ARBA00037230"/>
    </source>
</evidence>
<feature type="transmembrane region" description="Helical" evidence="14">
    <location>
        <begin position="657"/>
        <end position="679"/>
    </location>
</feature>
<feature type="domain" description="CcmH/CycL/Ccl2/NrfF N-terminal" evidence="16">
    <location>
        <begin position="722"/>
        <end position="841"/>
    </location>
</feature>
<gene>
    <name evidence="18" type="ORF">HMPREF1476_00848</name>
</gene>
<dbReference type="InterPro" id="IPR032523">
    <property type="entry name" value="CcmF_C"/>
</dbReference>
<feature type="transmembrane region" description="Helical" evidence="14">
    <location>
        <begin position="249"/>
        <end position="266"/>
    </location>
</feature>
<feature type="domain" description="Cytochrome c assembly protein" evidence="15">
    <location>
        <begin position="89"/>
        <end position="295"/>
    </location>
</feature>
<proteinExistence type="inferred from homology"/>
<feature type="transmembrane region" description="Helical" evidence="14">
    <location>
        <begin position="96"/>
        <end position="114"/>
    </location>
</feature>
<evidence type="ECO:0000256" key="12">
    <source>
        <dbReference type="ARBA" id="ARBA00023136"/>
    </source>
</evidence>
<organism evidence="18 19">
    <name type="scientific">Sutterella wadsworthensis HGA0223</name>
    <dbReference type="NCBI Taxonomy" id="1203554"/>
    <lineage>
        <taxon>Bacteria</taxon>
        <taxon>Pseudomonadati</taxon>
        <taxon>Pseudomonadota</taxon>
        <taxon>Betaproteobacteria</taxon>
        <taxon>Burkholderiales</taxon>
        <taxon>Sutterellaceae</taxon>
        <taxon>Sutterella</taxon>
    </lineage>
</organism>
<dbReference type="InterPro" id="IPR003568">
    <property type="entry name" value="Cyt_c_biogenesis_CcmF"/>
</dbReference>
<feature type="transmembrane region" description="Helical" evidence="14">
    <location>
        <begin position="121"/>
        <end position="140"/>
    </location>
</feature>
<dbReference type="Pfam" id="PF16327">
    <property type="entry name" value="CcmF_C"/>
    <property type="match status" value="1"/>
</dbReference>
<feature type="transmembrane region" description="Helical" evidence="14">
    <location>
        <begin position="490"/>
        <end position="512"/>
    </location>
</feature>
<comment type="caution">
    <text evidence="18">The sequence shown here is derived from an EMBL/GenBank/DDBJ whole genome shotgun (WGS) entry which is preliminary data.</text>
</comment>
<evidence type="ECO:0000259" key="16">
    <source>
        <dbReference type="Pfam" id="PF03918"/>
    </source>
</evidence>
<dbReference type="PATRIC" id="fig|1203554.3.peg.860"/>
<feature type="transmembrane region" description="Helical" evidence="14">
    <location>
        <begin position="617"/>
        <end position="636"/>
    </location>
</feature>
<dbReference type="InterPro" id="IPR002541">
    <property type="entry name" value="Cyt_c_assembly"/>
</dbReference>
<dbReference type="PANTHER" id="PTHR43653:SF1">
    <property type="entry name" value="CYTOCHROME C-TYPE BIOGENESIS PROTEIN CCMF"/>
    <property type="match status" value="1"/>
</dbReference>
<name>S3BFL3_9BURK</name>
<dbReference type="NCBIfam" id="NF007691">
    <property type="entry name" value="PRK10369.1"/>
    <property type="match status" value="1"/>
</dbReference>
<feature type="transmembrane region" description="Helical" evidence="14">
    <location>
        <begin position="209"/>
        <end position="229"/>
    </location>
</feature>
<feature type="transmembrane region" description="Helical" evidence="14">
    <location>
        <begin position="804"/>
        <end position="825"/>
    </location>
</feature>
<feature type="transmembrane region" description="Helical" evidence="14">
    <location>
        <begin position="425"/>
        <end position="443"/>
    </location>
</feature>
<feature type="domain" description="Cytochrome c-type biogenesis protein CcmF C-terminal" evidence="17">
    <location>
        <begin position="315"/>
        <end position="639"/>
    </location>
</feature>
<dbReference type="PANTHER" id="PTHR43653">
    <property type="entry name" value="CYTOCHROME C ASSEMBLY PROTEIN-RELATED"/>
    <property type="match status" value="1"/>
</dbReference>
<evidence type="ECO:0000313" key="18">
    <source>
        <dbReference type="EMBL" id="EPE00119.1"/>
    </source>
</evidence>
<dbReference type="InterPro" id="IPR005616">
    <property type="entry name" value="CcmH/CycL/Ccl2/NrfF_N"/>
</dbReference>
<dbReference type="eggNOG" id="COG3088">
    <property type="taxonomic scope" value="Bacteria"/>
</dbReference>
<keyword evidence="7 14" id="KW-0812">Transmembrane</keyword>
<feature type="transmembrane region" description="Helical" evidence="14">
    <location>
        <begin position="38"/>
        <end position="62"/>
    </location>
</feature>
<evidence type="ECO:0000313" key="19">
    <source>
        <dbReference type="Proteomes" id="UP000014400"/>
    </source>
</evidence>
<comment type="similarity">
    <text evidence="3 14">Belongs to the CcmH/CycL/Ccl2/NrfF family.</text>
</comment>
<keyword evidence="6 14" id="KW-0349">Heme</keyword>
<accession>S3BFL3</accession>
<comment type="subcellular location">
    <subcellularLocation>
        <location evidence="1">Cell inner membrane</location>
        <topology evidence="1">Multi-pass membrane protein</topology>
    </subcellularLocation>
</comment>
<dbReference type="GO" id="GO:0020037">
    <property type="term" value="F:heme binding"/>
    <property type="evidence" value="ECO:0007669"/>
    <property type="project" value="InterPro"/>
</dbReference>
<feature type="transmembrane region" description="Helical" evidence="14">
    <location>
        <begin position="177"/>
        <end position="197"/>
    </location>
</feature>
<dbReference type="Proteomes" id="UP000014400">
    <property type="component" value="Unassembled WGS sequence"/>
</dbReference>
<evidence type="ECO:0000259" key="17">
    <source>
        <dbReference type="Pfam" id="PF16327"/>
    </source>
</evidence>
<feature type="transmembrane region" description="Helical" evidence="14">
    <location>
        <begin position="449"/>
        <end position="469"/>
    </location>
</feature>
<evidence type="ECO:0000256" key="14">
    <source>
        <dbReference type="RuleBase" id="RU364112"/>
    </source>
</evidence>
<dbReference type="GO" id="GO:0015232">
    <property type="term" value="F:heme transmembrane transporter activity"/>
    <property type="evidence" value="ECO:0007669"/>
    <property type="project" value="InterPro"/>
</dbReference>
<keyword evidence="12 14" id="KW-0472">Membrane</keyword>
<keyword evidence="19" id="KW-1185">Reference proteome</keyword>
<keyword evidence="14" id="KW-0732">Signal</keyword>
<feature type="transmembrane region" description="Helical" evidence="14">
    <location>
        <begin position="394"/>
        <end position="413"/>
    </location>
</feature>
<evidence type="ECO:0000256" key="4">
    <source>
        <dbReference type="ARBA" id="ARBA00022475"/>
    </source>
</evidence>
<dbReference type="Pfam" id="PF03918">
    <property type="entry name" value="CcmH"/>
    <property type="match status" value="1"/>
</dbReference>
<dbReference type="PRINTS" id="PR01410">
    <property type="entry name" value="CCBIOGENESIS"/>
</dbReference>
<sequence>MTAEIGQYALILALMVSAVGGVLTLAGAELASRSWMRVGMAAAAVLAVLATIAIGALAWGFVESDFSILNVARNSNIALPWYYKLAAVWGSHEGSILFWVTTLAWWIFAVALSARHLPERVLARILGTLFIITFGLYLFILTTSNPFLRLFPPAEAGADLNPLLQDPGMIFHPPLLYLGYVGFAVPFAFAVAALLGGRLDVAWARWMRPWTTASWVLLTLGISLGSYWSYYELGWGGWWAWDPVENASLMPWLTGTALMHSLAVTEKRGAFKIWTVFLAILTFSLSLLGTFLVRSGVLTSVHAFASDPARGMFILIFLVIVIGVSFLLFAWRAGSVASAASFSGLSRESLLMGNNLLLVAGMAIVLLGTLYPLFLDAVGGGRITVGGPYFESVFGSAMVPLAFLVPVGAVCAWKSQSIDRMGRLLGLPLALALVLGLLTPVLLGAWSTVMALAAFLAYWIVFGAAADWVRYARTARAQKRSVFGQTLPWWGMHIAHLGLALLIFGAAANGIYQVERGAAMQPGQTVQVRDVTLRYDGWSEYRGPNYTAAKGVLTIVNDQGKEFEQLFPEKRNYDAVQNMTMTEAAILHRLTEDIYVSLASPTPDGEGWVVRAYVKPFVTLIWIGTLFMALGGLLAMATRSTRAPQLREMGKRAAISAAGTAAACCVLAMLAAPASSYAAEPLMGSVTATEKSKAAAAFLDSAPSLGTVENSADAFANLKTAEAKPSEFDPAANPRVHNIASQLRCLVCANETIAESNAQLAVDLRREVAEQVKAGRTDDEVVAFMVERYGDYVLFKPPFKAKTWLLWLGPIAFVFLAFWGMVRIVRIRREDAKARRLAASAESIACAKAFLRGEVEYVGGGFATRQSSLKHGVQTRGASE</sequence>
<dbReference type="Pfam" id="PF01578">
    <property type="entry name" value="Cytochrom_C_asm"/>
    <property type="match status" value="1"/>
</dbReference>
<dbReference type="GO" id="GO:0017004">
    <property type="term" value="P:cytochrome complex assembly"/>
    <property type="evidence" value="ECO:0007669"/>
    <property type="project" value="UniProtKB-KW"/>
</dbReference>
<evidence type="ECO:0000256" key="9">
    <source>
        <dbReference type="ARBA" id="ARBA00022748"/>
    </source>
</evidence>
<evidence type="ECO:0000256" key="6">
    <source>
        <dbReference type="ARBA" id="ARBA00022617"/>
    </source>
</evidence>
<evidence type="ECO:0000256" key="2">
    <source>
        <dbReference type="ARBA" id="ARBA00009186"/>
    </source>
</evidence>
<dbReference type="eggNOG" id="COG1138">
    <property type="taxonomic scope" value="Bacteria"/>
</dbReference>
<keyword evidence="11 14" id="KW-0408">Iron</keyword>
<evidence type="ECO:0000259" key="15">
    <source>
        <dbReference type="Pfam" id="PF01578"/>
    </source>
</evidence>
<reference evidence="18 19" key="1">
    <citation type="submission" date="2013-04" db="EMBL/GenBank/DDBJ databases">
        <title>The Genome Sequence of Sutterella wadsworthensis HGA0223.</title>
        <authorList>
            <consortium name="The Broad Institute Genomics Platform"/>
            <person name="Earl A."/>
            <person name="Ward D."/>
            <person name="Feldgarden M."/>
            <person name="Gevers D."/>
            <person name="Schmidt T.M."/>
            <person name="Dover J."/>
            <person name="Dai D."/>
            <person name="Walker B."/>
            <person name="Young S."/>
            <person name="Zeng Q."/>
            <person name="Gargeya S."/>
            <person name="Fitzgerald M."/>
            <person name="Haas B."/>
            <person name="Abouelleil A."/>
            <person name="Allen A.W."/>
            <person name="Alvarado L."/>
            <person name="Arachchi H.M."/>
            <person name="Berlin A.M."/>
            <person name="Chapman S.B."/>
            <person name="Gainer-Dewar J."/>
            <person name="Goldberg J."/>
            <person name="Griggs A."/>
            <person name="Gujja S."/>
            <person name="Hansen M."/>
            <person name="Howarth C."/>
            <person name="Imamovic A."/>
            <person name="Ireland A."/>
            <person name="Larimer J."/>
            <person name="McCowan C."/>
            <person name="Murphy C."/>
            <person name="Pearson M."/>
            <person name="Poon T.W."/>
            <person name="Priest M."/>
            <person name="Roberts A."/>
            <person name="Saif S."/>
            <person name="Shea T."/>
            <person name="Sisk P."/>
            <person name="Sykes S."/>
            <person name="Wortman J."/>
            <person name="Nusbaum C."/>
            <person name="Birren B."/>
        </authorList>
    </citation>
    <scope>NUCLEOTIDE SEQUENCE [LARGE SCALE GENOMIC DNA]</scope>
    <source>
        <strain evidence="18 19">HGA0223</strain>
    </source>
</reference>
<comment type="caution">
    <text evidence="14">Lacks conserved residue(s) required for the propagation of feature annotation.</text>
</comment>
<dbReference type="HOGENOM" id="CLU_015041_3_1_4"/>
<dbReference type="CDD" id="cd16378">
    <property type="entry name" value="CcmH_N"/>
    <property type="match status" value="1"/>
</dbReference>
<protein>
    <recommendedName>
        <fullName evidence="14">Cytochrome c-type biogenesis protein</fullName>
    </recommendedName>
</protein>
<dbReference type="PRINTS" id="PR01411">
    <property type="entry name" value="CCMFBIOGNSIS"/>
</dbReference>
<feature type="transmembrane region" description="Helical" evidence="14">
    <location>
        <begin position="355"/>
        <end position="374"/>
    </location>
</feature>
<evidence type="ECO:0000256" key="10">
    <source>
        <dbReference type="ARBA" id="ARBA00022989"/>
    </source>
</evidence>
<dbReference type="STRING" id="1203554.HMPREF1476_00848"/>
<dbReference type="NCBIfam" id="TIGR00353">
    <property type="entry name" value="nrfE"/>
    <property type="match status" value="1"/>
</dbReference>
<keyword evidence="8 14" id="KW-0479">Metal-binding</keyword>